<reference evidence="1" key="1">
    <citation type="submission" date="2022-02" db="EMBL/GenBank/DDBJ databases">
        <title>Plant Genome Project.</title>
        <authorList>
            <person name="Zhang R.-G."/>
        </authorList>
    </citation>
    <scope>NUCLEOTIDE SEQUENCE</scope>
    <source>
        <strain evidence="1">AT1</strain>
    </source>
</reference>
<accession>A0ACC0LEV4</accession>
<evidence type="ECO:0000313" key="1">
    <source>
        <dbReference type="EMBL" id="KAI8526839.1"/>
    </source>
</evidence>
<dbReference type="Proteomes" id="UP001062846">
    <property type="component" value="Chromosome 12"/>
</dbReference>
<comment type="caution">
    <text evidence="1">The sequence shown here is derived from an EMBL/GenBank/DDBJ whole genome shotgun (WGS) entry which is preliminary data.</text>
</comment>
<evidence type="ECO:0000313" key="2">
    <source>
        <dbReference type="Proteomes" id="UP001062846"/>
    </source>
</evidence>
<gene>
    <name evidence="1" type="ORF">RHMOL_Rhmol12G0028200</name>
</gene>
<protein>
    <submittedName>
        <fullName evidence="1">Uncharacterized protein</fullName>
    </submittedName>
</protein>
<organism evidence="1 2">
    <name type="scientific">Rhododendron molle</name>
    <name type="common">Chinese azalea</name>
    <name type="synonym">Azalea mollis</name>
    <dbReference type="NCBI Taxonomy" id="49168"/>
    <lineage>
        <taxon>Eukaryota</taxon>
        <taxon>Viridiplantae</taxon>
        <taxon>Streptophyta</taxon>
        <taxon>Embryophyta</taxon>
        <taxon>Tracheophyta</taxon>
        <taxon>Spermatophyta</taxon>
        <taxon>Magnoliopsida</taxon>
        <taxon>eudicotyledons</taxon>
        <taxon>Gunneridae</taxon>
        <taxon>Pentapetalae</taxon>
        <taxon>asterids</taxon>
        <taxon>Ericales</taxon>
        <taxon>Ericaceae</taxon>
        <taxon>Ericoideae</taxon>
        <taxon>Rhodoreae</taxon>
        <taxon>Rhododendron</taxon>
    </lineage>
</organism>
<dbReference type="EMBL" id="CM046399">
    <property type="protein sequence ID" value="KAI8526839.1"/>
    <property type="molecule type" value="Genomic_DNA"/>
</dbReference>
<keyword evidence="2" id="KW-1185">Reference proteome</keyword>
<proteinExistence type="predicted"/>
<sequence>MRGVLSFYFSCVLVNIYGPCCSVERRMLWERSLNSRTLFSGPWCLGGDLIEIRNSQECQACSRRDTALFC</sequence>
<name>A0ACC0LEV4_RHOML</name>